<accession>A0A975D204</accession>
<protein>
    <submittedName>
        <fullName evidence="3">TetR/AcrR family transcriptional regulator</fullName>
    </submittedName>
</protein>
<evidence type="ECO:0000313" key="3">
    <source>
        <dbReference type="EMBL" id="QTH21438.1"/>
    </source>
</evidence>
<evidence type="ECO:0000256" key="1">
    <source>
        <dbReference type="ARBA" id="ARBA00023125"/>
    </source>
</evidence>
<keyword evidence="1" id="KW-0238">DNA-binding</keyword>
<dbReference type="Proteomes" id="UP000664914">
    <property type="component" value="Chromosome"/>
</dbReference>
<feature type="domain" description="HTH tetR-type" evidence="2">
    <location>
        <begin position="20"/>
        <end position="66"/>
    </location>
</feature>
<dbReference type="EMBL" id="CP059319">
    <property type="protein sequence ID" value="QTH21438.1"/>
    <property type="molecule type" value="Genomic_DNA"/>
</dbReference>
<dbReference type="SUPFAM" id="SSF46689">
    <property type="entry name" value="Homeodomain-like"/>
    <property type="match status" value="1"/>
</dbReference>
<proteinExistence type="predicted"/>
<dbReference type="GO" id="GO:0003677">
    <property type="term" value="F:DNA binding"/>
    <property type="evidence" value="ECO:0007669"/>
    <property type="project" value="UniProtKB-KW"/>
</dbReference>
<dbReference type="InterPro" id="IPR001647">
    <property type="entry name" value="HTH_TetR"/>
</dbReference>
<dbReference type="Pfam" id="PF00440">
    <property type="entry name" value="TetR_N"/>
    <property type="match status" value="1"/>
</dbReference>
<dbReference type="InterPro" id="IPR009057">
    <property type="entry name" value="Homeodomain-like_sf"/>
</dbReference>
<dbReference type="Gene3D" id="1.10.357.10">
    <property type="entry name" value="Tetracycline Repressor, domain 2"/>
    <property type="match status" value="1"/>
</dbReference>
<organism evidence="3 4">
    <name type="scientific">Rhizorhabdus wittichii</name>
    <dbReference type="NCBI Taxonomy" id="160791"/>
    <lineage>
        <taxon>Bacteria</taxon>
        <taxon>Pseudomonadati</taxon>
        <taxon>Pseudomonadota</taxon>
        <taxon>Alphaproteobacteria</taxon>
        <taxon>Sphingomonadales</taxon>
        <taxon>Sphingomonadaceae</taxon>
        <taxon>Rhizorhabdus</taxon>
    </lineage>
</organism>
<reference evidence="3" key="1">
    <citation type="submission" date="2020-07" db="EMBL/GenBank/DDBJ databases">
        <authorList>
            <person name="Camacho E."/>
        </authorList>
    </citation>
    <scope>NUCLEOTIDE SEQUENCE</scope>
    <source>
        <strain evidence="3">MPO218</strain>
    </source>
</reference>
<evidence type="ECO:0000313" key="4">
    <source>
        <dbReference type="Proteomes" id="UP000664914"/>
    </source>
</evidence>
<reference evidence="3" key="2">
    <citation type="submission" date="2021-04" db="EMBL/GenBank/DDBJ databases">
        <title>Isolation and genomic analysis of the ibuprofen-degrading bacterium Sphingomonas strain MPO218.</title>
        <authorList>
            <person name="Aulestia M."/>
            <person name="Flores A."/>
            <person name="Mangas E.L."/>
            <person name="Perez-Pulido A.J."/>
            <person name="Santero E."/>
            <person name="Camacho E.M."/>
        </authorList>
    </citation>
    <scope>NUCLEOTIDE SEQUENCE</scope>
    <source>
        <strain evidence="3">MPO218</strain>
    </source>
</reference>
<gene>
    <name evidence="3" type="ORF">HRJ34_24490</name>
</gene>
<name>A0A975D204_9SPHN</name>
<sequence>MEGDCMGVVQEIGGSRLSLILAAERLFADFGLESVSLRQVHEAAGHRNASAVHYHFGSRDGLVEAVFEHRMSLINRRRLAIMERLEGEHRLTEARALVGAWVHPFAEELRPRAEGNYSLRFLERLLRDEPLFIQRNALQEPGALWVTGWKVAGALEALLAYLPPKIVRMRLRLLRLQIVSGLAAIEARGDREETDFHVEGLIDCLVGGLAAPVSHEAQRALRDRAE</sequence>
<dbReference type="AlphaFoldDB" id="A0A975D204"/>
<evidence type="ECO:0000259" key="2">
    <source>
        <dbReference type="Pfam" id="PF00440"/>
    </source>
</evidence>